<dbReference type="GO" id="GO:0005829">
    <property type="term" value="C:cytosol"/>
    <property type="evidence" value="ECO:0007669"/>
    <property type="project" value="TreeGrafter"/>
</dbReference>
<keyword evidence="3" id="KW-1185">Reference proteome</keyword>
<dbReference type="InterPro" id="IPR002545">
    <property type="entry name" value="CheW-lke_dom"/>
</dbReference>
<dbReference type="GO" id="GO:0007165">
    <property type="term" value="P:signal transduction"/>
    <property type="evidence" value="ECO:0007669"/>
    <property type="project" value="InterPro"/>
</dbReference>
<protein>
    <submittedName>
        <fullName evidence="2">Chemotaxis protein CheW</fullName>
    </submittedName>
</protein>
<dbReference type="Proteomes" id="UP000606044">
    <property type="component" value="Unassembled WGS sequence"/>
</dbReference>
<evidence type="ECO:0000259" key="1">
    <source>
        <dbReference type="PROSITE" id="PS50851"/>
    </source>
</evidence>
<reference evidence="2" key="1">
    <citation type="journal article" date="2014" name="Int. J. Syst. Evol. Microbiol.">
        <title>Complete genome sequence of Corynebacterium casei LMG S-19264T (=DSM 44701T), isolated from a smear-ripened cheese.</title>
        <authorList>
            <consortium name="US DOE Joint Genome Institute (JGI-PGF)"/>
            <person name="Walter F."/>
            <person name="Albersmeier A."/>
            <person name="Kalinowski J."/>
            <person name="Ruckert C."/>
        </authorList>
    </citation>
    <scope>NUCLEOTIDE SEQUENCE</scope>
    <source>
        <strain evidence="2">CCM 7897</strain>
    </source>
</reference>
<proteinExistence type="predicted"/>
<comment type="caution">
    <text evidence="2">The sequence shown here is derived from an EMBL/GenBank/DDBJ whole genome shotgun (WGS) entry which is preliminary data.</text>
</comment>
<name>A0A917BNN6_9HYPH</name>
<dbReference type="SUPFAM" id="SSF50341">
    <property type="entry name" value="CheW-like"/>
    <property type="match status" value="1"/>
</dbReference>
<dbReference type="PANTHER" id="PTHR22617:SF23">
    <property type="entry name" value="CHEMOTAXIS PROTEIN CHEW"/>
    <property type="match status" value="1"/>
</dbReference>
<dbReference type="Gene3D" id="2.40.50.180">
    <property type="entry name" value="CheA-289, Domain 4"/>
    <property type="match status" value="1"/>
</dbReference>
<dbReference type="RefSeq" id="WP_188574941.1">
    <property type="nucleotide sequence ID" value="NZ_BMCT01000001.1"/>
</dbReference>
<dbReference type="GO" id="GO:0006935">
    <property type="term" value="P:chemotaxis"/>
    <property type="evidence" value="ECO:0007669"/>
    <property type="project" value="InterPro"/>
</dbReference>
<dbReference type="Gene3D" id="2.30.30.40">
    <property type="entry name" value="SH3 Domains"/>
    <property type="match status" value="1"/>
</dbReference>
<sequence length="160" mass="17586">MTSTSLVIARQETTGAGAQYVTVRIGPQLFGLPIEMVHEVFVPDHITRVPLSTPEIEGVLNLRGRIVTMINMRTMLGLKAHAENKRMAVGIEHHGESYGLMIDEVGEVLVLEPGRRESNPTNLDPHWADIVTGVYRLKGQLMLVLDVDLALGRLNTARAA</sequence>
<reference evidence="2" key="2">
    <citation type="submission" date="2020-09" db="EMBL/GenBank/DDBJ databases">
        <authorList>
            <person name="Sun Q."/>
            <person name="Sedlacek I."/>
        </authorList>
    </citation>
    <scope>NUCLEOTIDE SEQUENCE</scope>
    <source>
        <strain evidence="2">CCM 7897</strain>
    </source>
</reference>
<feature type="domain" description="CheW-like" evidence="1">
    <location>
        <begin position="17"/>
        <end position="156"/>
    </location>
</feature>
<dbReference type="PANTHER" id="PTHR22617">
    <property type="entry name" value="CHEMOTAXIS SENSOR HISTIDINE KINASE-RELATED"/>
    <property type="match status" value="1"/>
</dbReference>
<evidence type="ECO:0000313" key="3">
    <source>
        <dbReference type="Proteomes" id="UP000606044"/>
    </source>
</evidence>
<dbReference type="PROSITE" id="PS50851">
    <property type="entry name" value="CHEW"/>
    <property type="match status" value="1"/>
</dbReference>
<dbReference type="AlphaFoldDB" id="A0A917BNN6"/>
<dbReference type="InterPro" id="IPR036061">
    <property type="entry name" value="CheW-like_dom_sf"/>
</dbReference>
<dbReference type="EMBL" id="BMCT01000001">
    <property type="protein sequence ID" value="GGF48003.1"/>
    <property type="molecule type" value="Genomic_DNA"/>
</dbReference>
<organism evidence="2 3">
    <name type="scientific">Azorhizobium oxalatiphilum</name>
    <dbReference type="NCBI Taxonomy" id="980631"/>
    <lineage>
        <taxon>Bacteria</taxon>
        <taxon>Pseudomonadati</taxon>
        <taxon>Pseudomonadota</taxon>
        <taxon>Alphaproteobacteria</taxon>
        <taxon>Hyphomicrobiales</taxon>
        <taxon>Xanthobacteraceae</taxon>
        <taxon>Azorhizobium</taxon>
    </lineage>
</organism>
<gene>
    <name evidence="2" type="primary">cheW</name>
    <name evidence="2" type="ORF">GCM10007301_04140</name>
</gene>
<dbReference type="InterPro" id="IPR039315">
    <property type="entry name" value="CheW"/>
</dbReference>
<evidence type="ECO:0000313" key="2">
    <source>
        <dbReference type="EMBL" id="GGF48003.1"/>
    </source>
</evidence>
<dbReference type="SMART" id="SM00260">
    <property type="entry name" value="CheW"/>
    <property type="match status" value="1"/>
</dbReference>
<accession>A0A917BNN6</accession>
<dbReference type="Pfam" id="PF01584">
    <property type="entry name" value="CheW"/>
    <property type="match status" value="1"/>
</dbReference>